<dbReference type="EMBL" id="NNAY01004150">
    <property type="protein sequence ID" value="OXU18294.1"/>
    <property type="molecule type" value="Genomic_DNA"/>
</dbReference>
<proteinExistence type="predicted"/>
<sequence length="246" mass="28323">KKSNQPNSLDNLRPISLLPTISKILERVINKSILLFCENNNIIPDCQFDLKKKHSTVHAINLLISTVNRCLNENEIVGACLIDLKKALDSVWLEALIFKLDKLNMPVEMLKIIYNMIFGKKFITNINNVESKKTFEITRGLQQGTVNSPTLFNIFNSSILNLFEVNKENSSLYAIAFADDLIILTAGHSIELVQQKLQDLYVKIKKFYNNWNLEINPSKCETILFRNPINPRMNKGIRKGWRSFRI</sequence>
<dbReference type="CDD" id="cd01650">
    <property type="entry name" value="RT_nLTR_like"/>
    <property type="match status" value="1"/>
</dbReference>
<dbReference type="PANTHER" id="PTHR19446">
    <property type="entry name" value="REVERSE TRANSCRIPTASES"/>
    <property type="match status" value="1"/>
</dbReference>
<dbReference type="Proteomes" id="UP000215335">
    <property type="component" value="Unassembled WGS sequence"/>
</dbReference>
<dbReference type="AlphaFoldDB" id="A0A232EIX4"/>
<accession>A0A232EIX4</accession>
<dbReference type="GO" id="GO:0071897">
    <property type="term" value="P:DNA biosynthetic process"/>
    <property type="evidence" value="ECO:0007669"/>
    <property type="project" value="UniProtKB-ARBA"/>
</dbReference>
<evidence type="ECO:0000313" key="2">
    <source>
        <dbReference type="EMBL" id="OXU18294.1"/>
    </source>
</evidence>
<keyword evidence="3" id="KW-1185">Reference proteome</keyword>
<dbReference type="SUPFAM" id="SSF56672">
    <property type="entry name" value="DNA/RNA polymerases"/>
    <property type="match status" value="1"/>
</dbReference>
<dbReference type="STRING" id="543379.A0A232EIX4"/>
<evidence type="ECO:0000259" key="1">
    <source>
        <dbReference type="PROSITE" id="PS50878"/>
    </source>
</evidence>
<protein>
    <recommendedName>
        <fullName evidence="1">Reverse transcriptase domain-containing protein</fullName>
    </recommendedName>
</protein>
<organism evidence="2 3">
    <name type="scientific">Trichomalopsis sarcophagae</name>
    <dbReference type="NCBI Taxonomy" id="543379"/>
    <lineage>
        <taxon>Eukaryota</taxon>
        <taxon>Metazoa</taxon>
        <taxon>Ecdysozoa</taxon>
        <taxon>Arthropoda</taxon>
        <taxon>Hexapoda</taxon>
        <taxon>Insecta</taxon>
        <taxon>Pterygota</taxon>
        <taxon>Neoptera</taxon>
        <taxon>Endopterygota</taxon>
        <taxon>Hymenoptera</taxon>
        <taxon>Apocrita</taxon>
        <taxon>Proctotrupomorpha</taxon>
        <taxon>Chalcidoidea</taxon>
        <taxon>Pteromalidae</taxon>
        <taxon>Pteromalinae</taxon>
        <taxon>Trichomalopsis</taxon>
    </lineage>
</organism>
<name>A0A232EIX4_9HYME</name>
<dbReference type="PROSITE" id="PS50878">
    <property type="entry name" value="RT_POL"/>
    <property type="match status" value="1"/>
</dbReference>
<dbReference type="Pfam" id="PF00078">
    <property type="entry name" value="RVT_1"/>
    <property type="match status" value="1"/>
</dbReference>
<dbReference type="OrthoDB" id="7989680at2759"/>
<dbReference type="InterPro" id="IPR000477">
    <property type="entry name" value="RT_dom"/>
</dbReference>
<comment type="caution">
    <text evidence="2">The sequence shown here is derived from an EMBL/GenBank/DDBJ whole genome shotgun (WGS) entry which is preliminary data.</text>
</comment>
<feature type="domain" description="Reverse transcriptase" evidence="1">
    <location>
        <begin position="1"/>
        <end position="246"/>
    </location>
</feature>
<dbReference type="Gene3D" id="3.30.70.270">
    <property type="match status" value="1"/>
</dbReference>
<reference evidence="2 3" key="1">
    <citation type="journal article" date="2017" name="Curr. Biol.">
        <title>The Evolution of Venom by Co-option of Single-Copy Genes.</title>
        <authorList>
            <person name="Martinson E.O."/>
            <person name="Mrinalini"/>
            <person name="Kelkar Y.D."/>
            <person name="Chang C.H."/>
            <person name="Werren J.H."/>
        </authorList>
    </citation>
    <scope>NUCLEOTIDE SEQUENCE [LARGE SCALE GENOMIC DNA]</scope>
    <source>
        <strain evidence="2 3">Alberta</strain>
        <tissue evidence="2">Whole body</tissue>
    </source>
</reference>
<dbReference type="InterPro" id="IPR043502">
    <property type="entry name" value="DNA/RNA_pol_sf"/>
</dbReference>
<gene>
    <name evidence="2" type="ORF">TSAR_016327</name>
</gene>
<dbReference type="InterPro" id="IPR043128">
    <property type="entry name" value="Rev_trsase/Diguanyl_cyclase"/>
</dbReference>
<feature type="non-terminal residue" evidence="2">
    <location>
        <position position="1"/>
    </location>
</feature>
<evidence type="ECO:0000313" key="3">
    <source>
        <dbReference type="Proteomes" id="UP000215335"/>
    </source>
</evidence>